<dbReference type="EMBL" id="AP035785">
    <property type="protein sequence ID" value="BFO71155.1"/>
    <property type="molecule type" value="Genomic_DNA"/>
</dbReference>
<name>A0AB33INL9_9BACT</name>
<evidence type="ECO:0000313" key="4">
    <source>
        <dbReference type="EMBL" id="BFO71155.1"/>
    </source>
</evidence>
<dbReference type="AlphaFoldDB" id="A0AB33INL9"/>
<feature type="signal peptide" evidence="2">
    <location>
        <begin position="1"/>
        <end position="22"/>
    </location>
</feature>
<dbReference type="SUPFAM" id="SSF48230">
    <property type="entry name" value="Chondroitin AC/alginate lyase"/>
    <property type="match status" value="1"/>
</dbReference>
<dbReference type="GO" id="GO:0016829">
    <property type="term" value="F:lyase activity"/>
    <property type="evidence" value="ECO:0007669"/>
    <property type="project" value="InterPro"/>
</dbReference>
<dbReference type="Pfam" id="PF07940">
    <property type="entry name" value="Hepar_II_III_C"/>
    <property type="match status" value="1"/>
</dbReference>
<feature type="chain" id="PRO_5044348901" evidence="2">
    <location>
        <begin position="23"/>
        <end position="649"/>
    </location>
</feature>
<comment type="subcellular location">
    <subcellularLocation>
        <location evidence="1">Cell envelope</location>
    </subcellularLocation>
</comment>
<feature type="domain" description="Heparinase II/III-like C-terminal" evidence="3">
    <location>
        <begin position="421"/>
        <end position="566"/>
    </location>
</feature>
<gene>
    <name evidence="4" type="ORF">GTC17253_11210</name>
</gene>
<sequence>MQNIIKYSLLALILLCSVSGRAYTERNLLGHQVSKETLKDALVMNQKWVSYPAYSDRSGWDKLFGASKEAAIKRGTRYLDYQWRVIKATDYLEYSKTGNRNIMQEPNSSNNSAISALMMAELAEGKGRFIPQLINGVYFTCEKASWVLSAHLNSLQKSHSSLPSIHEEIIDLGSGEVGAMMSWIYYFFHEEFDKVNKTLSPRLKREIVQRQLLPFIHNNNLWWMARNYQKGSLLNNWTPWCNFNVLQSYMLIENDLDKLANAVYLTIESVDKYLNYIKQDGACEEGPSYWGHAPGKFFDYIELLRMSTGGRVDVMRDPMVRNMGEYIVRSYVGNDYVVNFADASAKADLAFIPVVFRYGKGTDSQLMKNFAAYLDKRSAKTEEQGRYLSAGTDVYRMLATLAIKEELKATQGTLNHPAYTWYPETEFCYMTNKSKMFLAMKGGFNNESHNHNDVGTFSLYINSTPIFIDAGVGTYTKQTFSNERYNIWTMQSNYHNLPLINGIPEHEGAQYKATNTTFNAKQMQFSVDIAKAYPATAQVKTWNRSYRLLKDKMTITDAFELSGAIVANEINFMTWGQVDISKAGQVNILVKEQKACLHYDANMFIPSLQTVSITDKRLSNVWGNEIIRVTLKAKKIANKGKYNFTITKQ</sequence>
<evidence type="ECO:0000259" key="3">
    <source>
        <dbReference type="Pfam" id="PF07940"/>
    </source>
</evidence>
<keyword evidence="2" id="KW-0732">Signal</keyword>
<organism evidence="4">
    <name type="scientific">Prevotella sp. GTC17253</name>
    <dbReference type="NCBI Taxonomy" id="3236793"/>
    <lineage>
        <taxon>Bacteria</taxon>
        <taxon>Pseudomonadati</taxon>
        <taxon>Bacteroidota</taxon>
        <taxon>Bacteroidia</taxon>
        <taxon>Bacteroidales</taxon>
        <taxon>Prevotellaceae</taxon>
        <taxon>Prevotella</taxon>
    </lineage>
</organism>
<dbReference type="Gene3D" id="1.50.10.100">
    <property type="entry name" value="Chondroitin AC/alginate lyase"/>
    <property type="match status" value="1"/>
</dbReference>
<accession>A0AB33INL9</accession>
<dbReference type="GO" id="GO:0030313">
    <property type="term" value="C:cell envelope"/>
    <property type="evidence" value="ECO:0007669"/>
    <property type="project" value="UniProtKB-SubCell"/>
</dbReference>
<evidence type="ECO:0000256" key="1">
    <source>
        <dbReference type="ARBA" id="ARBA00004196"/>
    </source>
</evidence>
<protein>
    <submittedName>
        <fullName evidence="4">Heparinase II/III-family protein</fullName>
    </submittedName>
</protein>
<evidence type="ECO:0000256" key="2">
    <source>
        <dbReference type="SAM" id="SignalP"/>
    </source>
</evidence>
<dbReference type="Gene3D" id="2.70.98.70">
    <property type="match status" value="1"/>
</dbReference>
<dbReference type="InterPro" id="IPR012480">
    <property type="entry name" value="Hepar_II_III_C"/>
</dbReference>
<dbReference type="InterPro" id="IPR008929">
    <property type="entry name" value="Chondroitin_lyas"/>
</dbReference>
<reference evidence="4" key="1">
    <citation type="submission" date="2024-07" db="EMBL/GenBank/DDBJ databases">
        <title>Complete genome sequence of Prevotella sp. YM-2024 GTC17253.</title>
        <authorList>
            <person name="Hayashi M."/>
            <person name="Muto Y."/>
            <person name="Tanaka K."/>
            <person name="Niwa H."/>
        </authorList>
    </citation>
    <scope>NUCLEOTIDE SEQUENCE</scope>
    <source>
        <strain evidence="4">GTC17253</strain>
    </source>
</reference>
<proteinExistence type="predicted"/>